<dbReference type="InterPro" id="IPR011009">
    <property type="entry name" value="Kinase-like_dom_sf"/>
</dbReference>
<dbReference type="Gene3D" id="3.30.200.20">
    <property type="entry name" value="Phosphorylase Kinase, domain 1"/>
    <property type="match status" value="1"/>
</dbReference>
<proteinExistence type="predicted"/>
<sequence>MADHTPGVDGAAVRRWLTRHGHAPAGGLSLRRVGLGQSNLTYRVADERGQVWVLRRPPLGRLLDSAHDVLREARILTALRDTDVPVPVVHGVVEPGEVGDDDAPAFVMSWVDGAVVDRMPLAEELAPGYRRSVALSLARTLAAVHRVDLDAAGLAGLAGRTPYAARQLRRWSAQWERSRTADLPALDALTRRLTGAAPEQHETTLVHGDFHLRNMIVAPGSGEVVAVLDWELSTLGHPLADLGSLLAYWVEPGEEGLDDFVPSTLPGFPSRTVLVEEYAGASGRDTSAIGYWHALGLWKLAVIAQGVLRRAQDDPRNRASEGTPTGAGIARLVDRAHAVADTAGL</sequence>
<dbReference type="InterPro" id="IPR002575">
    <property type="entry name" value="Aminoglycoside_PTrfase"/>
</dbReference>
<dbReference type="KEGG" id="pbro:HOP40_21545"/>
<dbReference type="SUPFAM" id="SSF56112">
    <property type="entry name" value="Protein kinase-like (PK-like)"/>
    <property type="match status" value="1"/>
</dbReference>
<dbReference type="Pfam" id="PF01636">
    <property type="entry name" value="APH"/>
    <property type="match status" value="1"/>
</dbReference>
<dbReference type="CDD" id="cd05154">
    <property type="entry name" value="ACAD10_11_N-like"/>
    <property type="match status" value="1"/>
</dbReference>
<evidence type="ECO:0000259" key="1">
    <source>
        <dbReference type="Pfam" id="PF01636"/>
    </source>
</evidence>
<feature type="domain" description="Aminoglycoside phosphotransferase" evidence="1">
    <location>
        <begin position="30"/>
        <end position="258"/>
    </location>
</feature>
<accession>A0A6M6JN64</accession>
<dbReference type="EMBL" id="CP053564">
    <property type="protein sequence ID" value="QJY48062.1"/>
    <property type="molecule type" value="Genomic_DNA"/>
</dbReference>
<keyword evidence="3" id="KW-1185">Reference proteome</keyword>
<evidence type="ECO:0000313" key="2">
    <source>
        <dbReference type="EMBL" id="QJY48062.1"/>
    </source>
</evidence>
<dbReference type="InterPro" id="IPR051678">
    <property type="entry name" value="AGP_Transferase"/>
</dbReference>
<dbReference type="PANTHER" id="PTHR21310">
    <property type="entry name" value="AMINOGLYCOSIDE PHOSPHOTRANSFERASE-RELATED-RELATED"/>
    <property type="match status" value="1"/>
</dbReference>
<dbReference type="RefSeq" id="WP_172161380.1">
    <property type="nucleotide sequence ID" value="NZ_CP053564.1"/>
</dbReference>
<dbReference type="PANTHER" id="PTHR21310:SF40">
    <property type="entry name" value="AMINOGLYCOSIDE PHOSPHOTRANSFERASE DOMAIN-CONTAINING PROTEIN-RELATED"/>
    <property type="match status" value="1"/>
</dbReference>
<dbReference type="Proteomes" id="UP000505377">
    <property type="component" value="Chromosome"/>
</dbReference>
<reference evidence="2 3" key="1">
    <citation type="submission" date="2020-05" db="EMBL/GenBank/DDBJ databases">
        <authorList>
            <person name="Mo P."/>
        </authorList>
    </citation>
    <scope>NUCLEOTIDE SEQUENCE [LARGE SCALE GENOMIC DNA]</scope>
    <source>
        <strain evidence="2 3">Gen01</strain>
    </source>
</reference>
<gene>
    <name evidence="2" type="ORF">HOP40_21545</name>
</gene>
<dbReference type="Gene3D" id="3.90.1200.10">
    <property type="match status" value="1"/>
</dbReference>
<name>A0A6M6JN64_9PSEU</name>
<evidence type="ECO:0000313" key="3">
    <source>
        <dbReference type="Proteomes" id="UP000505377"/>
    </source>
</evidence>
<dbReference type="InterPro" id="IPR041726">
    <property type="entry name" value="ACAD10_11_N"/>
</dbReference>
<dbReference type="GO" id="GO:0016740">
    <property type="term" value="F:transferase activity"/>
    <property type="evidence" value="ECO:0007669"/>
    <property type="project" value="UniProtKB-KW"/>
</dbReference>
<organism evidence="2 3">
    <name type="scientific">Pseudonocardia broussonetiae</name>
    <dbReference type="NCBI Taxonomy" id="2736640"/>
    <lineage>
        <taxon>Bacteria</taxon>
        <taxon>Bacillati</taxon>
        <taxon>Actinomycetota</taxon>
        <taxon>Actinomycetes</taxon>
        <taxon>Pseudonocardiales</taxon>
        <taxon>Pseudonocardiaceae</taxon>
        <taxon>Pseudonocardia</taxon>
    </lineage>
</organism>
<keyword evidence="2" id="KW-0808">Transferase</keyword>
<dbReference type="AlphaFoldDB" id="A0A6M6JN64"/>
<protein>
    <submittedName>
        <fullName evidence="2">Phosphotransferase family protein</fullName>
    </submittedName>
</protein>